<dbReference type="Proteomes" id="UP000646833">
    <property type="component" value="Unassembled WGS sequence"/>
</dbReference>
<dbReference type="AlphaFoldDB" id="A0A830E4R8"/>
<accession>A0A830E4R8</accession>
<feature type="compositionally biased region" description="Basic and acidic residues" evidence="1">
    <location>
        <begin position="67"/>
        <end position="79"/>
    </location>
</feature>
<sequence length="86" mass="10276">MAQASFRFEDDIEDRIERRILPGQSKSIWFRYATESTIAVDQMLDELFEPWEYDKRQELIEAAVKKEVDRRKNGPHDFDNQSNDPL</sequence>
<evidence type="ECO:0000313" key="3">
    <source>
        <dbReference type="Proteomes" id="UP000646833"/>
    </source>
</evidence>
<evidence type="ECO:0000313" key="2">
    <source>
        <dbReference type="EMBL" id="GGC53137.1"/>
    </source>
</evidence>
<gene>
    <name evidence="2" type="ORF">GCM10007209_13550</name>
</gene>
<organism evidence="2 3">
    <name type="scientific">Haloferax sulfurifontis</name>
    <dbReference type="NCBI Taxonomy" id="255616"/>
    <lineage>
        <taxon>Archaea</taxon>
        <taxon>Methanobacteriati</taxon>
        <taxon>Methanobacteriota</taxon>
        <taxon>Stenosarchaea group</taxon>
        <taxon>Halobacteria</taxon>
        <taxon>Halobacteriales</taxon>
        <taxon>Haloferacaceae</taxon>
        <taxon>Haloferax</taxon>
    </lineage>
</organism>
<feature type="region of interest" description="Disordered" evidence="1">
    <location>
        <begin position="67"/>
        <end position="86"/>
    </location>
</feature>
<dbReference type="RefSeq" id="WP_042666122.1">
    <property type="nucleotide sequence ID" value="NZ_BMCI01000002.1"/>
</dbReference>
<evidence type="ECO:0000256" key="1">
    <source>
        <dbReference type="SAM" id="MobiDB-lite"/>
    </source>
</evidence>
<comment type="caution">
    <text evidence="2">The sequence shown here is derived from an EMBL/GenBank/DDBJ whole genome shotgun (WGS) entry which is preliminary data.</text>
</comment>
<protein>
    <submittedName>
        <fullName evidence="2">Uncharacterized protein</fullName>
    </submittedName>
</protein>
<reference evidence="2" key="2">
    <citation type="submission" date="2020-09" db="EMBL/GenBank/DDBJ databases">
        <authorList>
            <person name="Sun Q."/>
            <person name="Sedlacek I."/>
        </authorList>
    </citation>
    <scope>NUCLEOTIDE SEQUENCE</scope>
    <source>
        <strain evidence="2">CCM 7217</strain>
    </source>
</reference>
<name>A0A830E4R8_9EURY</name>
<proteinExistence type="predicted"/>
<dbReference type="EMBL" id="BMCI01000002">
    <property type="protein sequence ID" value="GGC53137.1"/>
    <property type="molecule type" value="Genomic_DNA"/>
</dbReference>
<reference evidence="2" key="1">
    <citation type="journal article" date="2014" name="Int. J. Syst. Evol. Microbiol.">
        <title>Complete genome sequence of Corynebacterium casei LMG S-19264T (=DSM 44701T), isolated from a smear-ripened cheese.</title>
        <authorList>
            <consortium name="US DOE Joint Genome Institute (JGI-PGF)"/>
            <person name="Walter F."/>
            <person name="Albersmeier A."/>
            <person name="Kalinowski J."/>
            <person name="Ruckert C."/>
        </authorList>
    </citation>
    <scope>NUCLEOTIDE SEQUENCE</scope>
    <source>
        <strain evidence="2">CCM 7217</strain>
    </source>
</reference>